<feature type="compositionally biased region" description="Basic residues" evidence="1">
    <location>
        <begin position="101"/>
        <end position="118"/>
    </location>
</feature>
<feature type="compositionally biased region" description="Basic residues" evidence="1">
    <location>
        <begin position="34"/>
        <end position="48"/>
    </location>
</feature>
<feature type="region of interest" description="Disordered" evidence="1">
    <location>
        <begin position="317"/>
        <end position="340"/>
    </location>
</feature>
<dbReference type="EMBL" id="CADCUX010000499">
    <property type="protein sequence ID" value="CAA9426184.1"/>
    <property type="molecule type" value="Genomic_DNA"/>
</dbReference>
<name>A0A6J4PWI1_9BURK</name>
<feature type="compositionally biased region" description="Basic and acidic residues" evidence="1">
    <location>
        <begin position="1"/>
        <end position="10"/>
    </location>
</feature>
<feature type="region of interest" description="Disordered" evidence="1">
    <location>
        <begin position="1"/>
        <end position="127"/>
    </location>
</feature>
<proteinExistence type="predicted"/>
<feature type="region of interest" description="Disordered" evidence="1">
    <location>
        <begin position="258"/>
        <end position="282"/>
    </location>
</feature>
<evidence type="ECO:0000256" key="1">
    <source>
        <dbReference type="SAM" id="MobiDB-lite"/>
    </source>
</evidence>
<gene>
    <name evidence="2" type="ORF">AVDCRST_MAG51-2347</name>
</gene>
<dbReference type="AlphaFoldDB" id="A0A6J4PWI1"/>
<reference evidence="2" key="1">
    <citation type="submission" date="2020-02" db="EMBL/GenBank/DDBJ databases">
        <authorList>
            <person name="Meier V. D."/>
        </authorList>
    </citation>
    <scope>NUCLEOTIDE SEQUENCE</scope>
    <source>
        <strain evidence="2">AVDCRST_MAG51</strain>
    </source>
</reference>
<feature type="non-terminal residue" evidence="2">
    <location>
        <position position="1"/>
    </location>
</feature>
<feature type="compositionally biased region" description="Basic residues" evidence="1">
    <location>
        <begin position="211"/>
        <end position="223"/>
    </location>
</feature>
<accession>A0A6J4PWI1</accession>
<feature type="compositionally biased region" description="Basic and acidic residues" evidence="1">
    <location>
        <begin position="177"/>
        <end position="186"/>
    </location>
</feature>
<evidence type="ECO:0000313" key="2">
    <source>
        <dbReference type="EMBL" id="CAA9426184.1"/>
    </source>
</evidence>
<feature type="region of interest" description="Disordered" evidence="1">
    <location>
        <begin position="161"/>
        <end position="225"/>
    </location>
</feature>
<sequence>EDHRHPREDLPDQLAHPQRLHRFQQDDAQPGGGGHRRGARRAARRRLRFQLQRPLWPGPADARALHPARAGSRSGDAARCFRGQPRPAPGLGHPVQERETRRPRRALGGHRHHRHGGVGRRGEDRGQAAVPVAGRALRRRQAAAEGLRLRRRWLLLPRQGRHATEGRDAQVPRPRLLGREDEDRRRYAGRRPAPHRLGAVDPAGRPAPVRGRQRPLRPGHGNRLRQGPVAVRPVLVRGSGRPARLRVAGRAAQLLRQPDGDRREPVLDAGRAQPGPLRRHAPGPRLAAVRLRPQLWPGGVPAHAGHAQAARLVGRPLHPARRPPDVVGHRGRAGPGRQRVVPRPVPAIRRLPRWGAGARQPCRAARTAGHRLRRQIGAHPRDACTGRV</sequence>
<feature type="compositionally biased region" description="Low complexity" evidence="1">
    <location>
        <begin position="68"/>
        <end position="78"/>
    </location>
</feature>
<protein>
    <submittedName>
        <fullName evidence="2">Mandelate racemase/muconate lactonizing enzyme family protein</fullName>
    </submittedName>
</protein>
<organism evidence="2">
    <name type="scientific">uncultured Ramlibacter sp</name>
    <dbReference type="NCBI Taxonomy" id="260755"/>
    <lineage>
        <taxon>Bacteria</taxon>
        <taxon>Pseudomonadati</taxon>
        <taxon>Pseudomonadota</taxon>
        <taxon>Betaproteobacteria</taxon>
        <taxon>Burkholderiales</taxon>
        <taxon>Comamonadaceae</taxon>
        <taxon>Ramlibacter</taxon>
        <taxon>environmental samples</taxon>
    </lineage>
</organism>
<feature type="non-terminal residue" evidence="2">
    <location>
        <position position="388"/>
    </location>
</feature>